<dbReference type="CDD" id="cd00038">
    <property type="entry name" value="CAP_ED"/>
    <property type="match status" value="1"/>
</dbReference>
<keyword evidence="3" id="KW-1185">Reference proteome</keyword>
<dbReference type="RefSeq" id="WP_093201063.1">
    <property type="nucleotide sequence ID" value="NZ_FNGS01000003.1"/>
</dbReference>
<name>A0A1G9NE71_9BACT</name>
<dbReference type="InterPro" id="IPR014710">
    <property type="entry name" value="RmlC-like_jellyroll"/>
</dbReference>
<dbReference type="SMART" id="SM00100">
    <property type="entry name" value="cNMP"/>
    <property type="match status" value="1"/>
</dbReference>
<sequence length="186" mass="21816">MNTLREKLNIPVSDSEWDRIRSCFQPVHAEKGEFLVRQGQRQQRMYFVVSGCVRIFFVPDDGREVTRYLAFENEFATALVSFITEDPSGEYVQALEESELLAISGYDFQRLLAEIPSWELFYRQYLELAYVTNTNRLMSFITLDATARYRLLLQEKPEIVRRLPNQVVASYLRISPETLSRLKSRV</sequence>
<dbReference type="InterPro" id="IPR018490">
    <property type="entry name" value="cNMP-bd_dom_sf"/>
</dbReference>
<dbReference type="OrthoDB" id="1933280at2"/>
<protein>
    <submittedName>
        <fullName evidence="2">cAMP-binding domain of CRP or a regulatory subunit of cAMP-dependent protein kinases</fullName>
    </submittedName>
</protein>
<dbReference type="GO" id="GO:0016301">
    <property type="term" value="F:kinase activity"/>
    <property type="evidence" value="ECO:0007669"/>
    <property type="project" value="UniProtKB-KW"/>
</dbReference>
<evidence type="ECO:0000313" key="2">
    <source>
        <dbReference type="EMBL" id="SDL84762.1"/>
    </source>
</evidence>
<proteinExistence type="predicted"/>
<dbReference type="SUPFAM" id="SSF51206">
    <property type="entry name" value="cAMP-binding domain-like"/>
    <property type="match status" value="1"/>
</dbReference>
<dbReference type="STRING" id="563176.SAMN04488090_1973"/>
<keyword evidence="2" id="KW-0808">Transferase</keyword>
<dbReference type="Gene3D" id="2.60.120.10">
    <property type="entry name" value="Jelly Rolls"/>
    <property type="match status" value="1"/>
</dbReference>
<dbReference type="AlphaFoldDB" id="A0A1G9NE71"/>
<evidence type="ECO:0000259" key="1">
    <source>
        <dbReference type="PROSITE" id="PS50042"/>
    </source>
</evidence>
<dbReference type="InterPro" id="IPR000595">
    <property type="entry name" value="cNMP-bd_dom"/>
</dbReference>
<dbReference type="EMBL" id="FNGS01000003">
    <property type="protein sequence ID" value="SDL84762.1"/>
    <property type="molecule type" value="Genomic_DNA"/>
</dbReference>
<organism evidence="2 3">
    <name type="scientific">Siphonobacter aquaeclarae</name>
    <dbReference type="NCBI Taxonomy" id="563176"/>
    <lineage>
        <taxon>Bacteria</taxon>
        <taxon>Pseudomonadati</taxon>
        <taxon>Bacteroidota</taxon>
        <taxon>Cytophagia</taxon>
        <taxon>Cytophagales</taxon>
        <taxon>Cytophagaceae</taxon>
        <taxon>Siphonobacter</taxon>
    </lineage>
</organism>
<reference evidence="2 3" key="1">
    <citation type="submission" date="2016-10" db="EMBL/GenBank/DDBJ databases">
        <authorList>
            <person name="de Groot N.N."/>
        </authorList>
    </citation>
    <scope>NUCLEOTIDE SEQUENCE [LARGE SCALE GENOMIC DNA]</scope>
    <source>
        <strain evidence="2 3">DSM 21668</strain>
    </source>
</reference>
<dbReference type="Proteomes" id="UP000198901">
    <property type="component" value="Unassembled WGS sequence"/>
</dbReference>
<dbReference type="PROSITE" id="PS50042">
    <property type="entry name" value="CNMP_BINDING_3"/>
    <property type="match status" value="1"/>
</dbReference>
<evidence type="ECO:0000313" key="3">
    <source>
        <dbReference type="Proteomes" id="UP000198901"/>
    </source>
</evidence>
<keyword evidence="2" id="KW-0418">Kinase</keyword>
<accession>A0A1G9NE71</accession>
<dbReference type="Pfam" id="PF00027">
    <property type="entry name" value="cNMP_binding"/>
    <property type="match status" value="1"/>
</dbReference>
<feature type="domain" description="Cyclic nucleotide-binding" evidence="1">
    <location>
        <begin position="8"/>
        <end position="112"/>
    </location>
</feature>
<gene>
    <name evidence="2" type="ORF">SAMN04488090_1973</name>
</gene>